<comment type="caution">
    <text evidence="1">The sequence shown here is derived from an EMBL/GenBank/DDBJ whole genome shotgun (WGS) entry which is preliminary data.</text>
</comment>
<proteinExistence type="predicted"/>
<accession>A0AAN8GL61</accession>
<dbReference type="AlphaFoldDB" id="A0AAN8GL61"/>
<dbReference type="Proteomes" id="UP001335648">
    <property type="component" value="Unassembled WGS sequence"/>
</dbReference>
<sequence>MSLRLCFVSPLQKGRSTHPEIHHHLGREGVGDLGVEVGMCRDTGQASALPLVPVSDCPVLHLLIFFFSRSTFFSFCERCSAPWYLTAG</sequence>
<gene>
    <name evidence="1" type="ORF">CesoFtcFv8_022515</name>
</gene>
<name>A0AAN8GL61_9TELE</name>
<reference evidence="1 2" key="1">
    <citation type="journal article" date="2023" name="Mol. Biol. Evol.">
        <title>Genomics of Secondarily Temperate Adaptation in the Only Non-Antarctic Icefish.</title>
        <authorList>
            <person name="Rivera-Colon A.G."/>
            <person name="Rayamajhi N."/>
            <person name="Minhas B.F."/>
            <person name="Madrigal G."/>
            <person name="Bilyk K.T."/>
            <person name="Yoon V."/>
            <person name="Hune M."/>
            <person name="Gregory S."/>
            <person name="Cheng C.H.C."/>
            <person name="Catchen J.M."/>
        </authorList>
    </citation>
    <scope>NUCLEOTIDE SEQUENCE [LARGE SCALE GENOMIC DNA]</scope>
    <source>
        <strain evidence="1">JC2023a</strain>
    </source>
</reference>
<organism evidence="1 2">
    <name type="scientific">Champsocephalus esox</name>
    <name type="common">pike icefish</name>
    <dbReference type="NCBI Taxonomy" id="159716"/>
    <lineage>
        <taxon>Eukaryota</taxon>
        <taxon>Metazoa</taxon>
        <taxon>Chordata</taxon>
        <taxon>Craniata</taxon>
        <taxon>Vertebrata</taxon>
        <taxon>Euteleostomi</taxon>
        <taxon>Actinopterygii</taxon>
        <taxon>Neopterygii</taxon>
        <taxon>Teleostei</taxon>
        <taxon>Neoteleostei</taxon>
        <taxon>Acanthomorphata</taxon>
        <taxon>Eupercaria</taxon>
        <taxon>Perciformes</taxon>
        <taxon>Notothenioidei</taxon>
        <taxon>Channichthyidae</taxon>
        <taxon>Champsocephalus</taxon>
    </lineage>
</organism>
<protein>
    <submittedName>
        <fullName evidence="1">Uncharacterized protein</fullName>
    </submittedName>
</protein>
<dbReference type="EMBL" id="JAULUE010002063">
    <property type="protein sequence ID" value="KAK5881753.1"/>
    <property type="molecule type" value="Genomic_DNA"/>
</dbReference>
<evidence type="ECO:0000313" key="1">
    <source>
        <dbReference type="EMBL" id="KAK5881753.1"/>
    </source>
</evidence>
<keyword evidence="2" id="KW-1185">Reference proteome</keyword>
<evidence type="ECO:0000313" key="2">
    <source>
        <dbReference type="Proteomes" id="UP001335648"/>
    </source>
</evidence>